<keyword evidence="3" id="KW-0804">Transcription</keyword>
<dbReference type="InterPro" id="IPR020449">
    <property type="entry name" value="Tscrpt_reg_AraC-type_HTH"/>
</dbReference>
<sequence length="306" mass="33489">MDWLSDVLTAIRSGQPHAARTRAQAPWGVRFPPDDAAGCHVVLQGTCWVIPPSGPPLALSVGDVVFVPRVTGYALVDRPGSPEIEFRPRPDDDASRLDQVNIHGEGATTTLLCAAYYFDRDRSHPLLDDLPEIVLLPAEVGRHASLRAVVELLGNELADPQAGTTTILSSLIDMLLLLILRAWLNEQAATTGTGWATALNDPATKAALRAIHSHPERQWTVDQLADLAGLSRATFAKRFSTLAGRPPLAYLTWWRMTIAARLLRDGDAPLRTIAMRTGYTSEFAFAKAFKREYGQAPGQYRRHLTG</sequence>
<dbReference type="PANTHER" id="PTHR46796:SF13">
    <property type="entry name" value="HTH-TYPE TRANSCRIPTIONAL ACTIVATOR RHAS"/>
    <property type="match status" value="1"/>
</dbReference>
<evidence type="ECO:0000313" key="6">
    <source>
        <dbReference type="Proteomes" id="UP000583800"/>
    </source>
</evidence>
<dbReference type="EMBL" id="JACHJB010000003">
    <property type="protein sequence ID" value="MBB6350473.1"/>
    <property type="molecule type" value="Genomic_DNA"/>
</dbReference>
<dbReference type="Pfam" id="PF12852">
    <property type="entry name" value="Cupin_6"/>
    <property type="match status" value="1"/>
</dbReference>
<dbReference type="PROSITE" id="PS01124">
    <property type="entry name" value="HTH_ARAC_FAMILY_2"/>
    <property type="match status" value="1"/>
</dbReference>
<proteinExistence type="predicted"/>
<dbReference type="Gene3D" id="1.10.10.60">
    <property type="entry name" value="Homeodomain-like"/>
    <property type="match status" value="2"/>
</dbReference>
<dbReference type="InterPro" id="IPR032783">
    <property type="entry name" value="AraC_lig"/>
</dbReference>
<evidence type="ECO:0000256" key="1">
    <source>
        <dbReference type="ARBA" id="ARBA00023015"/>
    </source>
</evidence>
<dbReference type="PROSITE" id="PS00041">
    <property type="entry name" value="HTH_ARAC_FAMILY_1"/>
    <property type="match status" value="1"/>
</dbReference>
<dbReference type="PRINTS" id="PR00032">
    <property type="entry name" value="HTHARAC"/>
</dbReference>
<gene>
    <name evidence="5" type="ORF">FHU36_007045</name>
</gene>
<dbReference type="SMART" id="SM00342">
    <property type="entry name" value="HTH_ARAC"/>
    <property type="match status" value="1"/>
</dbReference>
<dbReference type="InterPro" id="IPR018062">
    <property type="entry name" value="HTH_AraC-typ_CS"/>
</dbReference>
<dbReference type="InterPro" id="IPR050204">
    <property type="entry name" value="AraC_XylS_family_regulators"/>
</dbReference>
<feature type="domain" description="HTH araC/xylS-type" evidence="4">
    <location>
        <begin position="205"/>
        <end position="303"/>
    </location>
</feature>
<protein>
    <submittedName>
        <fullName evidence="5">AraC-like DNA-binding protein</fullName>
    </submittedName>
</protein>
<dbReference type="Proteomes" id="UP000583800">
    <property type="component" value="Unassembled WGS sequence"/>
</dbReference>
<dbReference type="InterPro" id="IPR009057">
    <property type="entry name" value="Homeodomain-like_sf"/>
</dbReference>
<keyword evidence="1" id="KW-0805">Transcription regulation</keyword>
<evidence type="ECO:0000259" key="4">
    <source>
        <dbReference type="PROSITE" id="PS01124"/>
    </source>
</evidence>
<evidence type="ECO:0000256" key="2">
    <source>
        <dbReference type="ARBA" id="ARBA00023125"/>
    </source>
</evidence>
<dbReference type="AlphaFoldDB" id="A0A7X0C8F1"/>
<accession>A0A7X0C8F1</accession>
<keyword evidence="6" id="KW-1185">Reference proteome</keyword>
<keyword evidence="2 5" id="KW-0238">DNA-binding</keyword>
<evidence type="ECO:0000313" key="5">
    <source>
        <dbReference type="EMBL" id="MBB6350473.1"/>
    </source>
</evidence>
<dbReference type="Pfam" id="PF12833">
    <property type="entry name" value="HTH_18"/>
    <property type="match status" value="1"/>
</dbReference>
<dbReference type="SUPFAM" id="SSF46689">
    <property type="entry name" value="Homeodomain-like"/>
    <property type="match status" value="2"/>
</dbReference>
<name>A0A7X0C8F1_9ACTN</name>
<evidence type="ECO:0000256" key="3">
    <source>
        <dbReference type="ARBA" id="ARBA00023163"/>
    </source>
</evidence>
<dbReference type="GO" id="GO:0043565">
    <property type="term" value="F:sequence-specific DNA binding"/>
    <property type="evidence" value="ECO:0007669"/>
    <property type="project" value="InterPro"/>
</dbReference>
<comment type="caution">
    <text evidence="5">The sequence shown here is derived from an EMBL/GenBank/DDBJ whole genome shotgun (WGS) entry which is preliminary data.</text>
</comment>
<dbReference type="InterPro" id="IPR018060">
    <property type="entry name" value="HTH_AraC"/>
</dbReference>
<reference evidence="5 6" key="1">
    <citation type="submission" date="2020-08" db="EMBL/GenBank/DDBJ databases">
        <title>Sequencing the genomes of 1000 actinobacteria strains.</title>
        <authorList>
            <person name="Klenk H.-P."/>
        </authorList>
    </citation>
    <scope>NUCLEOTIDE SEQUENCE [LARGE SCALE GENOMIC DNA]</scope>
    <source>
        <strain evidence="5 6">DSM 45913</strain>
    </source>
</reference>
<organism evidence="5 6">
    <name type="scientific">Nonomuraea muscovyensis</name>
    <dbReference type="NCBI Taxonomy" id="1124761"/>
    <lineage>
        <taxon>Bacteria</taxon>
        <taxon>Bacillati</taxon>
        <taxon>Actinomycetota</taxon>
        <taxon>Actinomycetes</taxon>
        <taxon>Streptosporangiales</taxon>
        <taxon>Streptosporangiaceae</taxon>
        <taxon>Nonomuraea</taxon>
    </lineage>
</organism>
<dbReference type="PANTHER" id="PTHR46796">
    <property type="entry name" value="HTH-TYPE TRANSCRIPTIONAL ACTIVATOR RHAS-RELATED"/>
    <property type="match status" value="1"/>
</dbReference>
<dbReference type="RefSeq" id="WP_185088244.1">
    <property type="nucleotide sequence ID" value="NZ_JACHJB010000003.1"/>
</dbReference>
<dbReference type="GO" id="GO:0003700">
    <property type="term" value="F:DNA-binding transcription factor activity"/>
    <property type="evidence" value="ECO:0007669"/>
    <property type="project" value="InterPro"/>
</dbReference>